<feature type="chain" id="PRO_5043890282" evidence="1">
    <location>
        <begin position="25"/>
        <end position="290"/>
    </location>
</feature>
<evidence type="ECO:0000313" key="2">
    <source>
        <dbReference type="EMBL" id="GLQ70183.1"/>
    </source>
</evidence>
<dbReference type="Proteomes" id="UP001156672">
    <property type="component" value="Unassembled WGS sequence"/>
</dbReference>
<gene>
    <name evidence="3" type="ORF">AD941_09665</name>
    <name evidence="2" type="ORF">GCM10007866_26360</name>
</gene>
<proteinExistence type="predicted"/>
<sequence>MSRSFLPAFALMFAVGSLPLSGHAQSLTQCLLAHNQGLITPACAHLLGLSVPPSQPQTPPDNGGVHLKQTVTYQPLDNVFGQDSILGLKLGMTQADATSTMTSYCGKAPQVTNTYLSTTYKGVGVNTQYFPSTLTCQKGQDTLTVRLSIPVMGAVVTKIERSASFPMEASPHYADLQADIASKYGLHLQPMTRYGTPSGTAYAGPDGKVVTTQTGTTAEANEPLTYTTPHEMAYLSVTVIPVGENLSNVSGLRLTLEDLRAEEVMYAELFKQMNGSVDAKLSGSTVKAAL</sequence>
<evidence type="ECO:0000256" key="1">
    <source>
        <dbReference type="SAM" id="SignalP"/>
    </source>
</evidence>
<organism evidence="3 4">
    <name type="scientific">Gluconobacter albidus</name>
    <dbReference type="NCBI Taxonomy" id="318683"/>
    <lineage>
        <taxon>Bacteria</taxon>
        <taxon>Pseudomonadati</taxon>
        <taxon>Pseudomonadota</taxon>
        <taxon>Alphaproteobacteria</taxon>
        <taxon>Acetobacterales</taxon>
        <taxon>Acetobacteraceae</taxon>
        <taxon>Gluconobacter</taxon>
    </lineage>
</organism>
<keyword evidence="1" id="KW-0732">Signal</keyword>
<reference evidence="5" key="3">
    <citation type="journal article" date="2019" name="Int. J. Syst. Evol. Microbiol.">
        <title>The Global Catalogue of Microorganisms (GCM) 10K type strain sequencing project: providing services to taxonomists for standard genome sequencing and annotation.</title>
        <authorList>
            <consortium name="The Broad Institute Genomics Platform"/>
            <consortium name="The Broad Institute Genome Sequencing Center for Infectious Disease"/>
            <person name="Wu L."/>
            <person name="Ma J."/>
        </authorList>
    </citation>
    <scope>NUCLEOTIDE SEQUENCE [LARGE SCALE GENOMIC DNA]</scope>
    <source>
        <strain evidence="5">NBRC 3250</strain>
    </source>
</reference>
<evidence type="ECO:0000313" key="5">
    <source>
        <dbReference type="Proteomes" id="UP001156672"/>
    </source>
</evidence>
<protein>
    <submittedName>
        <fullName evidence="3">Uncharacterized protein</fullName>
    </submittedName>
</protein>
<comment type="caution">
    <text evidence="3">The sequence shown here is derived from an EMBL/GenBank/DDBJ whole genome shotgun (WGS) entry which is preliminary data.</text>
</comment>
<reference evidence="3 4" key="2">
    <citation type="submission" date="2015-06" db="EMBL/GenBank/DDBJ databases">
        <title>Improved classification and identification of acetic acid bacteria using matrix-assisted laser desorption/ionization time-of-flight mass spectrometry; Gluconobacter nephelii and Gluconobacter uchimurae are later heterotypic synonyms of Gluconobacter japonicus and Gluconobacter oxydans, respectively.</title>
        <authorList>
            <person name="Li L."/>
            <person name="Cleenwerck I."/>
            <person name="De Vuyst L."/>
            <person name="Vandamme P."/>
        </authorList>
    </citation>
    <scope>NUCLEOTIDE SEQUENCE [LARGE SCALE GENOMIC DNA]</scope>
    <source>
        <strain evidence="3 4">LMG 1356</strain>
    </source>
</reference>
<evidence type="ECO:0000313" key="4">
    <source>
        <dbReference type="Proteomes" id="UP000075682"/>
    </source>
</evidence>
<reference evidence="2" key="4">
    <citation type="submission" date="2023-01" db="EMBL/GenBank/DDBJ databases">
        <title>Draft genome sequence of Gluconobacter albidus strain NBRC 3250.</title>
        <authorList>
            <person name="Sun Q."/>
            <person name="Mori K."/>
        </authorList>
    </citation>
    <scope>NUCLEOTIDE SEQUENCE</scope>
    <source>
        <strain evidence="2">NBRC 3250</strain>
    </source>
</reference>
<keyword evidence="5" id="KW-1185">Reference proteome</keyword>
<dbReference type="Proteomes" id="UP000075682">
    <property type="component" value="Unassembled WGS sequence"/>
</dbReference>
<name>A0AAW3QW31_9PROT</name>
<dbReference type="AlphaFoldDB" id="A0AAW3QW31"/>
<dbReference type="EMBL" id="BSNW01000049">
    <property type="protein sequence ID" value="GLQ70183.1"/>
    <property type="molecule type" value="Genomic_DNA"/>
</dbReference>
<reference evidence="2" key="1">
    <citation type="journal article" date="2014" name="Int. J. Syst. Evol. Microbiol.">
        <title>Complete genome of a new Firmicutes species belonging to the dominant human colonic microbiota ('Ruminococcus bicirculans') reveals two chromosomes and a selective capacity to utilize plant glucans.</title>
        <authorList>
            <consortium name="NISC Comparative Sequencing Program"/>
            <person name="Wegmann U."/>
            <person name="Louis P."/>
            <person name="Goesmann A."/>
            <person name="Henrissat B."/>
            <person name="Duncan S.H."/>
            <person name="Flint H.J."/>
        </authorList>
    </citation>
    <scope>NUCLEOTIDE SEQUENCE</scope>
    <source>
        <strain evidence="2">NBRC 3250</strain>
    </source>
</reference>
<accession>A0AAW3QW31</accession>
<evidence type="ECO:0000313" key="3">
    <source>
        <dbReference type="EMBL" id="KXV37652.1"/>
    </source>
</evidence>
<dbReference type="EMBL" id="LHZN01000135">
    <property type="protein sequence ID" value="KXV37652.1"/>
    <property type="molecule type" value="Genomic_DNA"/>
</dbReference>
<feature type="signal peptide" evidence="1">
    <location>
        <begin position="1"/>
        <end position="24"/>
    </location>
</feature>
<dbReference type="RefSeq" id="WP_062030520.1">
    <property type="nucleotide sequence ID" value="NZ_BEWL01000005.1"/>
</dbReference>